<dbReference type="GO" id="GO:0005634">
    <property type="term" value="C:nucleus"/>
    <property type="evidence" value="ECO:0007669"/>
    <property type="project" value="UniProtKB-ARBA"/>
</dbReference>
<evidence type="ECO:0000313" key="2">
    <source>
        <dbReference type="EMBL" id="KKO73665.1"/>
    </source>
</evidence>
<evidence type="ECO:0000259" key="1">
    <source>
        <dbReference type="PROSITE" id="PS50994"/>
    </source>
</evidence>
<dbReference type="EMBL" id="JPQZ01000332">
    <property type="protein sequence ID" value="KKO73665.1"/>
    <property type="molecule type" value="Genomic_DNA"/>
</dbReference>
<dbReference type="InterPro" id="IPR012337">
    <property type="entry name" value="RNaseH-like_sf"/>
</dbReference>
<dbReference type="Proteomes" id="UP000034350">
    <property type="component" value="Unassembled WGS sequence"/>
</dbReference>
<name>A0A0F9W9J6_9MICR</name>
<feature type="domain" description="Integrase catalytic" evidence="1">
    <location>
        <begin position="1"/>
        <end position="132"/>
    </location>
</feature>
<dbReference type="SUPFAM" id="SSF53098">
    <property type="entry name" value="Ribonuclease H-like"/>
    <property type="match status" value="1"/>
</dbReference>
<dbReference type="InterPro" id="IPR036397">
    <property type="entry name" value="RNaseH_sf"/>
</dbReference>
<dbReference type="VEuPathDB" id="MicrosporidiaDB:NCER_102339"/>
<dbReference type="VEuPathDB" id="MicrosporidiaDB:AAJ76_3320001110"/>
<dbReference type="PANTHER" id="PTHR37984">
    <property type="entry name" value="PROTEIN CBG26694"/>
    <property type="match status" value="1"/>
</dbReference>
<comment type="caution">
    <text evidence="2">The sequence shown here is derived from an EMBL/GenBank/DDBJ whole genome shotgun (WGS) entry which is preliminary data.</text>
</comment>
<dbReference type="GO" id="GO:0003676">
    <property type="term" value="F:nucleic acid binding"/>
    <property type="evidence" value="ECO:0007669"/>
    <property type="project" value="InterPro"/>
</dbReference>
<dbReference type="GO" id="GO:0015074">
    <property type="term" value="P:DNA integration"/>
    <property type="evidence" value="ECO:0007669"/>
    <property type="project" value="InterPro"/>
</dbReference>
<dbReference type="AlphaFoldDB" id="A0A0F9W9J6"/>
<dbReference type="InterPro" id="IPR001584">
    <property type="entry name" value="Integrase_cat-core"/>
</dbReference>
<protein>
    <submittedName>
        <fullName evidence="2">Zinc finger protein</fullName>
    </submittedName>
</protein>
<evidence type="ECO:0000313" key="3">
    <source>
        <dbReference type="Proteomes" id="UP000034350"/>
    </source>
</evidence>
<dbReference type="Gene3D" id="3.30.420.10">
    <property type="entry name" value="Ribonuclease H-like superfamily/Ribonuclease H"/>
    <property type="match status" value="1"/>
</dbReference>
<dbReference type="OrthoDB" id="2186513at2759"/>
<sequence>MVDPFSKYCWTASLFKKSAKAVSNTFRIAFGTFDSPFILYIDNGKEFCNTGVSDICNEFNIRHVKGRERCPRIQGQVERCNQALKYMIRSTLRTKGMVGRWTEVRERITYSYNNLRHSTTAQIPTNLVFGRPIYGIINLEKANELYNFSENEIEILDHGNAAEVEPLPILDEEADLPDIYRHILSLNEQNESNTNNLRPIARESIHRAAERIIRNVGWRYDRFYFEIGDRVMIRPSL</sequence>
<keyword evidence="3" id="KW-1185">Reference proteome</keyword>
<dbReference type="RefSeq" id="XP_024329407.1">
    <property type="nucleotide sequence ID" value="XM_024475221.1"/>
</dbReference>
<organism evidence="2 3">
    <name type="scientific">Vairimorpha ceranae</name>
    <dbReference type="NCBI Taxonomy" id="40302"/>
    <lineage>
        <taxon>Eukaryota</taxon>
        <taxon>Fungi</taxon>
        <taxon>Fungi incertae sedis</taxon>
        <taxon>Microsporidia</taxon>
        <taxon>Nosematidae</taxon>
        <taxon>Vairimorpha</taxon>
    </lineage>
</organism>
<dbReference type="PANTHER" id="PTHR37984:SF5">
    <property type="entry name" value="PROTEIN NYNRIN-LIKE"/>
    <property type="match status" value="1"/>
</dbReference>
<feature type="non-terminal residue" evidence="2">
    <location>
        <position position="237"/>
    </location>
</feature>
<dbReference type="GeneID" id="36320156"/>
<dbReference type="InterPro" id="IPR050951">
    <property type="entry name" value="Retrovirus_Pol_polyprotein"/>
</dbReference>
<proteinExistence type="predicted"/>
<dbReference type="PROSITE" id="PS50994">
    <property type="entry name" value="INTEGRASE"/>
    <property type="match status" value="1"/>
</dbReference>
<reference evidence="2 3" key="1">
    <citation type="journal article" date="2015" name="Environ. Microbiol.">
        <title>Genome analyses suggest the presence of polyploidy and recent human-driven expansions in eight global populations of the honeybee pathogen Nosema ceranae.</title>
        <authorList>
            <person name="Pelin A."/>
            <person name="Selman M."/>
            <person name="Aris-Brosou S."/>
            <person name="Farinelli L."/>
            <person name="Corradi N."/>
        </authorList>
    </citation>
    <scope>NUCLEOTIDE SEQUENCE [LARGE SCALE GENOMIC DNA]</scope>
    <source>
        <strain evidence="2 3">PA08 1199</strain>
    </source>
</reference>
<gene>
    <name evidence="2" type="ORF">AAJ76_3320001110</name>
</gene>
<dbReference type="Pfam" id="PF00665">
    <property type="entry name" value="rve"/>
    <property type="match status" value="1"/>
</dbReference>
<accession>A0A0F9W9J6</accession>